<dbReference type="Proteomes" id="UP000280708">
    <property type="component" value="Chromosome"/>
</dbReference>
<dbReference type="InterPro" id="IPR002711">
    <property type="entry name" value="HNH"/>
</dbReference>
<evidence type="ECO:0000259" key="2">
    <source>
        <dbReference type="Pfam" id="PF01844"/>
    </source>
</evidence>
<sequence>MADWPYNTAAWKRLREAHLSLYPMCEGCEAMGRMAMANTVDHRTPIKAGGDPFPSHDGLASYCPSCHGAKTARGVEAGAVRTKKPRRGCNPDGSPLDTAHPWHEKSLRADRVGPISLPRIELVSNQLGEDLG</sequence>
<feature type="region of interest" description="Disordered" evidence="1">
    <location>
        <begin position="74"/>
        <end position="108"/>
    </location>
</feature>
<evidence type="ECO:0000313" key="3">
    <source>
        <dbReference type="EMBL" id="AYO80253.1"/>
    </source>
</evidence>
<dbReference type="EMBL" id="CP033230">
    <property type="protein sequence ID" value="AYO80253.1"/>
    <property type="molecule type" value="Genomic_DNA"/>
</dbReference>
<feature type="domain" description="HNH" evidence="2">
    <location>
        <begin position="25"/>
        <end position="73"/>
    </location>
</feature>
<name>A0A3G2UYJ1_SPHYA</name>
<reference evidence="3 4" key="1">
    <citation type="submission" date="2018-10" db="EMBL/GenBank/DDBJ databases">
        <title>Characterization and genome analysis of a novel bacterium Sphingobium yanoikuyae SJTF8 capable of degrading PAHs.</title>
        <authorList>
            <person name="Yin C."/>
            <person name="Xiong W."/>
            <person name="Liang R."/>
        </authorList>
    </citation>
    <scope>NUCLEOTIDE SEQUENCE [LARGE SCALE GENOMIC DNA]</scope>
    <source>
        <strain evidence="3 4">SJTF8</strain>
    </source>
</reference>
<keyword evidence="3" id="KW-0255">Endonuclease</keyword>
<keyword evidence="3" id="KW-0540">Nuclease</keyword>
<accession>A0A3G2UYJ1</accession>
<dbReference type="GO" id="GO:0004519">
    <property type="term" value="F:endonuclease activity"/>
    <property type="evidence" value="ECO:0007669"/>
    <property type="project" value="UniProtKB-KW"/>
</dbReference>
<dbReference type="Pfam" id="PF01844">
    <property type="entry name" value="HNH"/>
    <property type="match status" value="1"/>
</dbReference>
<evidence type="ECO:0000256" key="1">
    <source>
        <dbReference type="SAM" id="MobiDB-lite"/>
    </source>
</evidence>
<organism evidence="3 4">
    <name type="scientific">Sphingobium yanoikuyae</name>
    <name type="common">Sphingomonas yanoikuyae</name>
    <dbReference type="NCBI Taxonomy" id="13690"/>
    <lineage>
        <taxon>Bacteria</taxon>
        <taxon>Pseudomonadati</taxon>
        <taxon>Pseudomonadota</taxon>
        <taxon>Alphaproteobacteria</taxon>
        <taxon>Sphingomonadales</taxon>
        <taxon>Sphingomonadaceae</taxon>
        <taxon>Sphingobium</taxon>
    </lineage>
</organism>
<gene>
    <name evidence="3" type="ORF">EBF16_27350</name>
</gene>
<dbReference type="GO" id="GO:0003676">
    <property type="term" value="F:nucleic acid binding"/>
    <property type="evidence" value="ECO:0007669"/>
    <property type="project" value="InterPro"/>
</dbReference>
<evidence type="ECO:0000313" key="4">
    <source>
        <dbReference type="Proteomes" id="UP000280708"/>
    </source>
</evidence>
<dbReference type="GO" id="GO:0008270">
    <property type="term" value="F:zinc ion binding"/>
    <property type="evidence" value="ECO:0007669"/>
    <property type="project" value="InterPro"/>
</dbReference>
<dbReference type="AlphaFoldDB" id="A0A3G2UYJ1"/>
<dbReference type="RefSeq" id="WP_122130011.1">
    <property type="nucleotide sequence ID" value="NZ_CP033230.1"/>
</dbReference>
<keyword evidence="3" id="KW-0378">Hydrolase</keyword>
<proteinExistence type="predicted"/>
<protein>
    <submittedName>
        <fullName evidence="3">HNH endonuclease</fullName>
    </submittedName>
</protein>